<evidence type="ECO:0000313" key="3">
    <source>
        <dbReference type="Proteomes" id="UP000198510"/>
    </source>
</evidence>
<dbReference type="RefSeq" id="WP_089677839.1">
    <property type="nucleotide sequence ID" value="NZ_FNFO01000001.1"/>
</dbReference>
<reference evidence="2 3" key="1">
    <citation type="submission" date="2016-10" db="EMBL/GenBank/DDBJ databases">
        <authorList>
            <person name="de Groot N.N."/>
        </authorList>
    </citation>
    <scope>NUCLEOTIDE SEQUENCE [LARGE SCALE GENOMIC DNA]</scope>
    <source>
        <strain evidence="2 3">DSM 25186</strain>
    </source>
</reference>
<protein>
    <submittedName>
        <fullName evidence="2">Type I restriction enzyme R protein N terminus (HSDR_N)</fullName>
    </submittedName>
</protein>
<dbReference type="OrthoDB" id="9790377at2"/>
<sequence length="152" mass="17934">MQSLNLPPFSYQTREQDDTTYIFDVLRKKYLVLTPEEWVRQHFVHMLIDRYQYPRTMIRTETGLRYNRMARRSDILVFDRQGSPFLLVECKASSVKLSQEVFEQAARYNHVLKAPYLIITNGLSNYCCAIDHAQGTYRFLEDLPPYEPAASN</sequence>
<dbReference type="Gene3D" id="3.90.1570.30">
    <property type="match status" value="1"/>
</dbReference>
<gene>
    <name evidence="2" type="ORF">SAMN05421823_10198</name>
</gene>
<feature type="domain" description="Type I restriction enzyme R protein N-terminal" evidence="1">
    <location>
        <begin position="35"/>
        <end position="144"/>
    </location>
</feature>
<dbReference type="AlphaFoldDB" id="A0A1G8WJ89"/>
<dbReference type="InterPro" id="IPR029464">
    <property type="entry name" value="HSDR_N"/>
</dbReference>
<dbReference type="Proteomes" id="UP000198510">
    <property type="component" value="Unassembled WGS sequence"/>
</dbReference>
<organism evidence="2 3">
    <name type="scientific">Catalinimonas alkaloidigena</name>
    <dbReference type="NCBI Taxonomy" id="1075417"/>
    <lineage>
        <taxon>Bacteria</taxon>
        <taxon>Pseudomonadati</taxon>
        <taxon>Bacteroidota</taxon>
        <taxon>Cytophagia</taxon>
        <taxon>Cytophagales</taxon>
        <taxon>Catalimonadaceae</taxon>
        <taxon>Catalinimonas</taxon>
    </lineage>
</organism>
<name>A0A1G8WJ89_9BACT</name>
<evidence type="ECO:0000259" key="1">
    <source>
        <dbReference type="Pfam" id="PF13588"/>
    </source>
</evidence>
<dbReference type="EMBL" id="FNFO01000001">
    <property type="protein sequence ID" value="SDJ78133.1"/>
    <property type="molecule type" value="Genomic_DNA"/>
</dbReference>
<evidence type="ECO:0000313" key="2">
    <source>
        <dbReference type="EMBL" id="SDJ78133.1"/>
    </source>
</evidence>
<keyword evidence="3" id="KW-1185">Reference proteome</keyword>
<dbReference type="STRING" id="1075417.SAMN05421823_10198"/>
<accession>A0A1G8WJ89</accession>
<dbReference type="Pfam" id="PF13588">
    <property type="entry name" value="HSDR_N_2"/>
    <property type="match status" value="1"/>
</dbReference>
<proteinExistence type="predicted"/>